<name>A0A4U6CR88_9BACT</name>
<proteinExistence type="predicted"/>
<sequence>MNNYRWKSSIADHMQEYLVLMRMTGFQYKRQGRMLEMFDQYCYDVGFTGDGLDAELVNGFCYGVYYEKASTRYQKEKLLSGLAEHLCTIGNPSYICPRKSAPKKRTYTPYIFSQEELGNLFRAADTYPSHRLSNRHIVDHVMFRLIYGCGLRLSEALNLKLKDVDLTEGTLTILHSKNNKDRKIPMAASLVDRCKKYNREMHLFSDQETYYFKSTFNRRLDNSTAYRRFREYLWHAGIPHSGRGPRIHDLRHAYCVHCLKRWVLTGKDLTNLFPYLSAYLGHADFRGTQYYLRLTADLYPDIISKTEATLGYIIPEGRCL</sequence>
<dbReference type="EMBL" id="SZVO01000026">
    <property type="protein sequence ID" value="TKT85977.1"/>
    <property type="molecule type" value="Genomic_DNA"/>
</dbReference>
<dbReference type="OrthoDB" id="9766545at2"/>
<evidence type="ECO:0000256" key="1">
    <source>
        <dbReference type="ARBA" id="ARBA00023172"/>
    </source>
</evidence>
<reference evidence="3 4" key="1">
    <citation type="submission" date="2019-05" db="EMBL/GenBank/DDBJ databases">
        <title>Dyadobacter AR-3-8 sp. nov., isolated from arctic soil.</title>
        <authorList>
            <person name="Chaudhary D.K."/>
        </authorList>
    </citation>
    <scope>NUCLEOTIDE SEQUENCE [LARGE SCALE GENOMIC DNA]</scope>
    <source>
        <strain evidence="3 4">AR-3-8</strain>
    </source>
</reference>
<gene>
    <name evidence="3" type="ORF">FDK13_32785</name>
</gene>
<feature type="domain" description="Tyr recombinase" evidence="2">
    <location>
        <begin position="107"/>
        <end position="313"/>
    </location>
</feature>
<dbReference type="GO" id="GO:0003677">
    <property type="term" value="F:DNA binding"/>
    <property type="evidence" value="ECO:0007669"/>
    <property type="project" value="InterPro"/>
</dbReference>
<dbReference type="InterPro" id="IPR050090">
    <property type="entry name" value="Tyrosine_recombinase_XerCD"/>
</dbReference>
<dbReference type="PROSITE" id="PS51898">
    <property type="entry name" value="TYR_RECOMBINASE"/>
    <property type="match status" value="1"/>
</dbReference>
<evidence type="ECO:0000313" key="3">
    <source>
        <dbReference type="EMBL" id="TKT85977.1"/>
    </source>
</evidence>
<dbReference type="Pfam" id="PF00589">
    <property type="entry name" value="Phage_integrase"/>
    <property type="match status" value="1"/>
</dbReference>
<dbReference type="InterPro" id="IPR011010">
    <property type="entry name" value="DNA_brk_join_enz"/>
</dbReference>
<keyword evidence="4" id="KW-1185">Reference proteome</keyword>
<evidence type="ECO:0000259" key="2">
    <source>
        <dbReference type="PROSITE" id="PS51898"/>
    </source>
</evidence>
<organism evidence="3 4">
    <name type="scientific">Dyadobacter frigoris</name>
    <dbReference type="NCBI Taxonomy" id="2576211"/>
    <lineage>
        <taxon>Bacteria</taxon>
        <taxon>Pseudomonadati</taxon>
        <taxon>Bacteroidota</taxon>
        <taxon>Cytophagia</taxon>
        <taxon>Cytophagales</taxon>
        <taxon>Spirosomataceae</taxon>
        <taxon>Dyadobacter</taxon>
    </lineage>
</organism>
<dbReference type="Gene3D" id="1.10.443.10">
    <property type="entry name" value="Intergrase catalytic core"/>
    <property type="match status" value="1"/>
</dbReference>
<keyword evidence="1" id="KW-0233">DNA recombination</keyword>
<dbReference type="GO" id="GO:0015074">
    <property type="term" value="P:DNA integration"/>
    <property type="evidence" value="ECO:0007669"/>
    <property type="project" value="InterPro"/>
</dbReference>
<dbReference type="GO" id="GO:0006310">
    <property type="term" value="P:DNA recombination"/>
    <property type="evidence" value="ECO:0007669"/>
    <property type="project" value="UniProtKB-KW"/>
</dbReference>
<dbReference type="PANTHER" id="PTHR30349:SF64">
    <property type="entry name" value="PROPHAGE INTEGRASE INTD-RELATED"/>
    <property type="match status" value="1"/>
</dbReference>
<comment type="caution">
    <text evidence="3">The sequence shown here is derived from an EMBL/GenBank/DDBJ whole genome shotgun (WGS) entry which is preliminary data.</text>
</comment>
<dbReference type="AlphaFoldDB" id="A0A4U6CR88"/>
<dbReference type="SUPFAM" id="SSF56349">
    <property type="entry name" value="DNA breaking-rejoining enzymes"/>
    <property type="match status" value="1"/>
</dbReference>
<dbReference type="InterPro" id="IPR002104">
    <property type="entry name" value="Integrase_catalytic"/>
</dbReference>
<protein>
    <submittedName>
        <fullName evidence="3">Integrase</fullName>
    </submittedName>
</protein>
<evidence type="ECO:0000313" key="4">
    <source>
        <dbReference type="Proteomes" id="UP000304900"/>
    </source>
</evidence>
<dbReference type="PANTHER" id="PTHR30349">
    <property type="entry name" value="PHAGE INTEGRASE-RELATED"/>
    <property type="match status" value="1"/>
</dbReference>
<dbReference type="InterPro" id="IPR013762">
    <property type="entry name" value="Integrase-like_cat_sf"/>
</dbReference>
<accession>A0A4U6CR88</accession>
<dbReference type="Proteomes" id="UP000304900">
    <property type="component" value="Unassembled WGS sequence"/>
</dbReference>